<dbReference type="Gene3D" id="3.30.60.30">
    <property type="match status" value="2"/>
</dbReference>
<dbReference type="OrthoDB" id="9800302at2"/>
<dbReference type="InterPro" id="IPR002350">
    <property type="entry name" value="Kazal_dom"/>
</dbReference>
<proteinExistence type="predicted"/>
<dbReference type="InterPro" id="IPR053265">
    <property type="entry name" value="Serpin"/>
</dbReference>
<evidence type="ECO:0000313" key="4">
    <source>
        <dbReference type="Proteomes" id="UP000247454"/>
    </source>
</evidence>
<feature type="chain" id="PRO_5016239108" evidence="1">
    <location>
        <begin position="26"/>
        <end position="150"/>
    </location>
</feature>
<dbReference type="RefSeq" id="WP_110753878.1">
    <property type="nucleotide sequence ID" value="NZ_QJTF01000023.1"/>
</dbReference>
<dbReference type="PANTHER" id="PTHR21131:SF0">
    <property type="entry name" value="GEO10195P1-RELATED"/>
    <property type="match status" value="1"/>
</dbReference>
<evidence type="ECO:0000313" key="3">
    <source>
        <dbReference type="EMBL" id="PYE86512.1"/>
    </source>
</evidence>
<dbReference type="EMBL" id="QJTF01000023">
    <property type="protein sequence ID" value="PYE86512.1"/>
    <property type="molecule type" value="Genomic_DNA"/>
</dbReference>
<feature type="domain" description="Kazal-like" evidence="2">
    <location>
        <begin position="41"/>
        <end position="72"/>
    </location>
</feature>
<feature type="signal peptide" evidence="1">
    <location>
        <begin position="1"/>
        <end position="25"/>
    </location>
</feature>
<dbReference type="PROSITE" id="PS51257">
    <property type="entry name" value="PROKAR_LIPOPROTEIN"/>
    <property type="match status" value="1"/>
</dbReference>
<dbReference type="PANTHER" id="PTHR21131">
    <property type="entry name" value="SERINE-TYPE ENDOPEPTIDASE INHIBITOR"/>
    <property type="match status" value="1"/>
</dbReference>
<protein>
    <submittedName>
        <fullName evidence="3">Kazal-type serine protease inhibitor-like protein</fullName>
    </submittedName>
</protein>
<evidence type="ECO:0000256" key="1">
    <source>
        <dbReference type="SAM" id="SignalP"/>
    </source>
</evidence>
<dbReference type="InterPro" id="IPR036058">
    <property type="entry name" value="Kazal_dom_sf"/>
</dbReference>
<organism evidence="3 4">
    <name type="scientific">Phyllobacterium leguminum</name>
    <dbReference type="NCBI Taxonomy" id="314237"/>
    <lineage>
        <taxon>Bacteria</taxon>
        <taxon>Pseudomonadati</taxon>
        <taxon>Pseudomonadota</taxon>
        <taxon>Alphaproteobacteria</taxon>
        <taxon>Hyphomicrobiales</taxon>
        <taxon>Phyllobacteriaceae</taxon>
        <taxon>Phyllobacterium</taxon>
    </lineage>
</organism>
<comment type="caution">
    <text evidence="3">The sequence shown here is derived from an EMBL/GenBank/DDBJ whole genome shotgun (WGS) entry which is preliminary data.</text>
</comment>
<reference evidence="3 4" key="1">
    <citation type="submission" date="2018-06" db="EMBL/GenBank/DDBJ databases">
        <title>Genomic Encyclopedia of Type Strains, Phase III (KMG-III): the genomes of soil and plant-associated and newly described type strains.</title>
        <authorList>
            <person name="Whitman W."/>
        </authorList>
    </citation>
    <scope>NUCLEOTIDE SEQUENCE [LARGE SCALE GENOMIC DNA]</scope>
    <source>
        <strain evidence="3 4">ORS 1419</strain>
    </source>
</reference>
<keyword evidence="4" id="KW-1185">Reference proteome</keyword>
<sequence length="150" mass="16008">MTIICRKMTSLGALAALLLTGCVGAEERDRTDSWTGGQTMCPMIYAPVCGKRGGVRQTFGNACQAGAKGFRVVRRGGCDERPSSGIPNWPPVAGIGPVLPSQLRRSARPAFCTDEYAPVCARRGRSVKTFPNACYAKRDSARIVANGPCR</sequence>
<feature type="domain" description="Kazal-like" evidence="2">
    <location>
        <begin position="111"/>
        <end position="149"/>
    </location>
</feature>
<dbReference type="CDD" id="cd00104">
    <property type="entry name" value="KAZAL_FS"/>
    <property type="match status" value="1"/>
</dbReference>
<keyword evidence="1" id="KW-0732">Signal</keyword>
<dbReference type="AlphaFoldDB" id="A0A318SYR5"/>
<accession>A0A318SYR5</accession>
<dbReference type="Proteomes" id="UP000247454">
    <property type="component" value="Unassembled WGS sequence"/>
</dbReference>
<name>A0A318SYR5_9HYPH</name>
<dbReference type="SUPFAM" id="SSF100895">
    <property type="entry name" value="Kazal-type serine protease inhibitors"/>
    <property type="match status" value="2"/>
</dbReference>
<dbReference type="Pfam" id="PF07648">
    <property type="entry name" value="Kazal_2"/>
    <property type="match status" value="2"/>
</dbReference>
<evidence type="ECO:0000259" key="2">
    <source>
        <dbReference type="Pfam" id="PF07648"/>
    </source>
</evidence>
<gene>
    <name evidence="3" type="ORF">C7477_1233</name>
</gene>